<gene>
    <name evidence="7" type="ORF">GQ588_02355</name>
</gene>
<dbReference type="RefSeq" id="WP_025205161.1">
    <property type="nucleotide sequence ID" value="NZ_CP046996.1"/>
</dbReference>
<dbReference type="PANTHER" id="PTHR43273">
    <property type="entry name" value="ANAEROBIC SULFATASE-MATURATING ENZYME HOMOLOG ASLB-RELATED"/>
    <property type="match status" value="1"/>
</dbReference>
<dbReference type="SFLD" id="SFLDG01386">
    <property type="entry name" value="main_SPASM_domain-containing"/>
    <property type="match status" value="1"/>
</dbReference>
<evidence type="ECO:0000256" key="4">
    <source>
        <dbReference type="ARBA" id="ARBA00023004"/>
    </source>
</evidence>
<dbReference type="SFLD" id="SFLDG01067">
    <property type="entry name" value="SPASM/twitch_domain_containing"/>
    <property type="match status" value="1"/>
</dbReference>
<dbReference type="PROSITE" id="PS51918">
    <property type="entry name" value="RADICAL_SAM"/>
    <property type="match status" value="1"/>
</dbReference>
<dbReference type="Proteomes" id="UP000430508">
    <property type="component" value="Chromosome"/>
</dbReference>
<dbReference type="GO" id="GO:0051536">
    <property type="term" value="F:iron-sulfur cluster binding"/>
    <property type="evidence" value="ECO:0007669"/>
    <property type="project" value="UniProtKB-KW"/>
</dbReference>
<evidence type="ECO:0000313" key="8">
    <source>
        <dbReference type="Proteomes" id="UP000430508"/>
    </source>
</evidence>
<dbReference type="GO" id="GO:0016491">
    <property type="term" value="F:oxidoreductase activity"/>
    <property type="evidence" value="ECO:0007669"/>
    <property type="project" value="InterPro"/>
</dbReference>
<keyword evidence="4" id="KW-0408">Iron</keyword>
<evidence type="ECO:0000259" key="6">
    <source>
        <dbReference type="PROSITE" id="PS51918"/>
    </source>
</evidence>
<evidence type="ECO:0000256" key="2">
    <source>
        <dbReference type="ARBA" id="ARBA00022691"/>
    </source>
</evidence>
<dbReference type="InterPro" id="IPR023885">
    <property type="entry name" value="4Fe4S-binding_SPASM_dom"/>
</dbReference>
<keyword evidence="2" id="KW-0949">S-adenosyl-L-methionine</keyword>
<evidence type="ECO:0000256" key="1">
    <source>
        <dbReference type="ARBA" id="ARBA00001966"/>
    </source>
</evidence>
<name>A0A857DE94_9FIRM</name>
<dbReference type="SFLD" id="SFLDS00029">
    <property type="entry name" value="Radical_SAM"/>
    <property type="match status" value="1"/>
</dbReference>
<dbReference type="Pfam" id="PF04055">
    <property type="entry name" value="Radical_SAM"/>
    <property type="match status" value="1"/>
</dbReference>
<dbReference type="Gene3D" id="3.20.20.70">
    <property type="entry name" value="Aldolase class I"/>
    <property type="match status" value="1"/>
</dbReference>
<evidence type="ECO:0000256" key="5">
    <source>
        <dbReference type="ARBA" id="ARBA00023014"/>
    </source>
</evidence>
<dbReference type="EMBL" id="CP046996">
    <property type="protein sequence ID" value="QGZ99573.1"/>
    <property type="molecule type" value="Genomic_DNA"/>
</dbReference>
<organism evidence="7 8">
    <name type="scientific">Dehalobacter restrictus</name>
    <dbReference type="NCBI Taxonomy" id="55583"/>
    <lineage>
        <taxon>Bacteria</taxon>
        <taxon>Bacillati</taxon>
        <taxon>Bacillota</taxon>
        <taxon>Clostridia</taxon>
        <taxon>Eubacteriales</taxon>
        <taxon>Desulfitobacteriaceae</taxon>
        <taxon>Dehalobacter</taxon>
    </lineage>
</organism>
<reference evidence="7 8" key="1">
    <citation type="submission" date="2019-12" db="EMBL/GenBank/DDBJ databases">
        <title>Sequence classification of anaerobic respiratory reductive dehalogenases: First we see many, then we see few.</title>
        <authorList>
            <person name="Molenda O."/>
            <person name="Puentes Jacome L.A."/>
            <person name="Cao X."/>
            <person name="Nesbo C.L."/>
            <person name="Tang S."/>
            <person name="Morson N."/>
            <person name="Patron J."/>
            <person name="Lomheim L."/>
            <person name="Wishart D.S."/>
            <person name="Edwards E.A."/>
        </authorList>
    </citation>
    <scope>NUCLEOTIDE SEQUENCE [LARGE SCALE GENOMIC DNA]</scope>
    <source>
        <strain evidence="7 8">12DCA</strain>
    </source>
</reference>
<dbReference type="PANTHER" id="PTHR43273:SF8">
    <property type="entry name" value="RADICAL SAM DOMAIN PROTEIN"/>
    <property type="match status" value="1"/>
</dbReference>
<sequence length="486" mass="56582">MNLIAKDELYQFRKFNNKYERELRSSVYQEIMPAMSSGEILDVIAGNKSMMFSMSLKQIKRHNDYFEGDIDFKKMAAAENITYPDKTTLIVKTTHACNLHCPYCYDVMFRKDLNAEGNKITLEVVTQILKVFKDVNVGTWIWHGGEPLLIGKEFYEEANALIKQQFKKANICMQSNLTLIDDENAALLRKWNIRPGFSFDGLTNHLTRKNTNRLMRSIATADKNEVLGGAIMIITKDNIHQMIDEYEYFKRLGLGCKMNLIFAAHKNMNSYTLDGKMTAEKICQFFDYWILDTYRPADSDLCERYLMATLDAGGSCAFTDCAGKDYWFSTQPDGTIYHCGRDWPESASVSFGNIFEMESVQDILNHPNHKRWHEGTRRMLQHCSDCDYFYSCHSGCYNDNIQYDLSMNKPEPDNCYTHQHVISHIISLINEIDFDDMPKYNPRFLNFLFRHQFRSAKMMKNILEESIKRIETPVNAENKLKEFLVI</sequence>
<proteinExistence type="predicted"/>
<dbReference type="SUPFAM" id="SSF102114">
    <property type="entry name" value="Radical SAM enzymes"/>
    <property type="match status" value="1"/>
</dbReference>
<dbReference type="Pfam" id="PF13186">
    <property type="entry name" value="SPASM"/>
    <property type="match status" value="1"/>
</dbReference>
<protein>
    <submittedName>
        <fullName evidence="7">Radical SAM protein</fullName>
    </submittedName>
</protein>
<comment type="cofactor">
    <cofactor evidence="1">
        <name>[4Fe-4S] cluster</name>
        <dbReference type="ChEBI" id="CHEBI:49883"/>
    </cofactor>
</comment>
<dbReference type="InterPro" id="IPR007197">
    <property type="entry name" value="rSAM"/>
</dbReference>
<dbReference type="InterPro" id="IPR023867">
    <property type="entry name" value="Sulphatase_maturase_rSAM"/>
</dbReference>
<dbReference type="GO" id="GO:0046872">
    <property type="term" value="F:metal ion binding"/>
    <property type="evidence" value="ECO:0007669"/>
    <property type="project" value="UniProtKB-KW"/>
</dbReference>
<keyword evidence="3" id="KW-0479">Metal-binding</keyword>
<dbReference type="NCBIfam" id="TIGR04085">
    <property type="entry name" value="rSAM_more_4Fe4S"/>
    <property type="match status" value="1"/>
</dbReference>
<keyword evidence="5" id="KW-0411">Iron-sulfur</keyword>
<evidence type="ECO:0000256" key="3">
    <source>
        <dbReference type="ARBA" id="ARBA00022723"/>
    </source>
</evidence>
<dbReference type="SFLD" id="SFLDG01072">
    <property type="entry name" value="dehydrogenase_like"/>
    <property type="match status" value="1"/>
</dbReference>
<accession>A0A857DE94</accession>
<feature type="domain" description="Radical SAM core" evidence="6">
    <location>
        <begin position="83"/>
        <end position="301"/>
    </location>
</feature>
<dbReference type="InterPro" id="IPR058240">
    <property type="entry name" value="rSAM_sf"/>
</dbReference>
<dbReference type="AlphaFoldDB" id="A0A857DE94"/>
<dbReference type="InterPro" id="IPR013785">
    <property type="entry name" value="Aldolase_TIM"/>
</dbReference>
<dbReference type="CDD" id="cd01335">
    <property type="entry name" value="Radical_SAM"/>
    <property type="match status" value="1"/>
</dbReference>
<evidence type="ECO:0000313" key="7">
    <source>
        <dbReference type="EMBL" id="QGZ99573.1"/>
    </source>
</evidence>